<evidence type="ECO:0000256" key="6">
    <source>
        <dbReference type="SAM" id="SignalP"/>
    </source>
</evidence>
<dbReference type="PANTHER" id="PTHR15283:SF4">
    <property type="entry name" value="BURSICON"/>
    <property type="match status" value="1"/>
</dbReference>
<feature type="region of interest" description="Disordered" evidence="5">
    <location>
        <begin position="56"/>
        <end position="75"/>
    </location>
</feature>
<dbReference type="SMART" id="SM00041">
    <property type="entry name" value="CT"/>
    <property type="match status" value="1"/>
</dbReference>
<dbReference type="GO" id="GO:0048018">
    <property type="term" value="F:receptor ligand activity"/>
    <property type="evidence" value="ECO:0007669"/>
    <property type="project" value="TreeGrafter"/>
</dbReference>
<dbReference type="EMBL" id="GIIL01006797">
    <property type="protein sequence ID" value="NOV50523.1"/>
    <property type="molecule type" value="Transcribed_RNA"/>
</dbReference>
<organism evidence="8">
    <name type="scientific">Xenopsylla cheopis</name>
    <name type="common">Oriental rat flea</name>
    <name type="synonym">Pulex cheopis</name>
    <dbReference type="NCBI Taxonomy" id="163159"/>
    <lineage>
        <taxon>Eukaryota</taxon>
        <taxon>Metazoa</taxon>
        <taxon>Ecdysozoa</taxon>
        <taxon>Arthropoda</taxon>
        <taxon>Hexapoda</taxon>
        <taxon>Insecta</taxon>
        <taxon>Pterygota</taxon>
        <taxon>Neoptera</taxon>
        <taxon>Endopterygota</taxon>
        <taxon>Siphonaptera</taxon>
        <taxon>Pulicidae</taxon>
        <taxon>Xenopsyllinae</taxon>
        <taxon>Xenopsylla</taxon>
    </lineage>
</organism>
<evidence type="ECO:0000256" key="4">
    <source>
        <dbReference type="ARBA" id="ARBA00023157"/>
    </source>
</evidence>
<protein>
    <submittedName>
        <fullName evidence="8">Putative conserved secreted protein</fullName>
    </submittedName>
</protein>
<feature type="chain" id="PRO_5027013945" evidence="6">
    <location>
        <begin position="22"/>
        <end position="230"/>
    </location>
</feature>
<keyword evidence="3 6" id="KW-0732">Signal</keyword>
<accession>A0A6M2DWR2</accession>
<reference evidence="8" key="1">
    <citation type="submission" date="2020-03" db="EMBL/GenBank/DDBJ databases">
        <title>Transcriptomic Profiling of the Digestive Tract of the Rat Flea, Xenopsylla cheopis, Following Blood Feeding and Infection with Yersinia pestis.</title>
        <authorList>
            <person name="Bland D.M."/>
            <person name="Martens C.A."/>
            <person name="Virtaneva K."/>
            <person name="Kanakabandi K."/>
            <person name="Long D."/>
            <person name="Rosenke R."/>
            <person name="Saturday G.A."/>
            <person name="Hoyt F.H."/>
            <person name="Bruno D.P."/>
            <person name="Ribeiro J.M.C."/>
            <person name="Hinnebusch J."/>
        </authorList>
    </citation>
    <scope>NUCLEOTIDE SEQUENCE</scope>
</reference>
<keyword evidence="2" id="KW-0964">Secreted</keyword>
<comment type="subcellular location">
    <subcellularLocation>
        <location evidence="1">Secreted</location>
    </subcellularLocation>
</comment>
<dbReference type="PANTHER" id="PTHR15283">
    <property type="entry name" value="GREMLIN 1"/>
    <property type="match status" value="1"/>
</dbReference>
<evidence type="ECO:0000256" key="1">
    <source>
        <dbReference type="ARBA" id="ARBA00004613"/>
    </source>
</evidence>
<dbReference type="AlphaFoldDB" id="A0A6M2DWR2"/>
<dbReference type="InterPro" id="IPR006207">
    <property type="entry name" value="Cys_knot_C"/>
</dbReference>
<evidence type="ECO:0000256" key="3">
    <source>
        <dbReference type="ARBA" id="ARBA00022729"/>
    </source>
</evidence>
<dbReference type="GO" id="GO:0038098">
    <property type="term" value="P:sequestering of BMP from receptor via BMP binding"/>
    <property type="evidence" value="ECO:0007669"/>
    <property type="project" value="TreeGrafter"/>
</dbReference>
<feature type="signal peptide" evidence="6">
    <location>
        <begin position="1"/>
        <end position="21"/>
    </location>
</feature>
<dbReference type="Gene3D" id="2.10.90.10">
    <property type="entry name" value="Cystine-knot cytokines"/>
    <property type="match status" value="1"/>
</dbReference>
<dbReference type="GO" id="GO:0009887">
    <property type="term" value="P:animal organ morphogenesis"/>
    <property type="evidence" value="ECO:0007669"/>
    <property type="project" value="TreeGrafter"/>
</dbReference>
<sequence length="230" mass="26913">MHAVYRVVFLLLAWSFRYSQSATSSHHRPLLTSTDSILDIINTQAVERLIAERRQNESRSPPLVRNDLEDLPELEDPSLDDELYAARQEMAAYKGHKLLKSSKNALLVTRKEYLKKDWCKTEPLVQRVRMEGCLPRTVINRFCYGQCNSFYIPRNPRRGRRGRKIIQDYSDSEDEDRDMTGAAFKSCAFCKPKKFTWITVTLRCPQLSPPMRKKRIQRIKQCRCIAEQVN</sequence>
<dbReference type="Pfam" id="PF03045">
    <property type="entry name" value="DAN"/>
    <property type="match status" value="1"/>
</dbReference>
<evidence type="ECO:0000259" key="7">
    <source>
        <dbReference type="SMART" id="SM00041"/>
    </source>
</evidence>
<keyword evidence="4" id="KW-1015">Disulfide bond</keyword>
<dbReference type="InterPro" id="IPR029034">
    <property type="entry name" value="Cystine-knot_cytokine"/>
</dbReference>
<dbReference type="InterPro" id="IPR004133">
    <property type="entry name" value="DAN_dom"/>
</dbReference>
<dbReference type="GO" id="GO:0036122">
    <property type="term" value="F:BMP binding"/>
    <property type="evidence" value="ECO:0007669"/>
    <property type="project" value="TreeGrafter"/>
</dbReference>
<evidence type="ECO:0000256" key="5">
    <source>
        <dbReference type="SAM" id="MobiDB-lite"/>
    </source>
</evidence>
<evidence type="ECO:0000256" key="2">
    <source>
        <dbReference type="ARBA" id="ARBA00022525"/>
    </source>
</evidence>
<evidence type="ECO:0000313" key="8">
    <source>
        <dbReference type="EMBL" id="NOV50523.1"/>
    </source>
</evidence>
<dbReference type="GO" id="GO:0005615">
    <property type="term" value="C:extracellular space"/>
    <property type="evidence" value="ECO:0007669"/>
    <property type="project" value="TreeGrafter"/>
</dbReference>
<proteinExistence type="predicted"/>
<name>A0A6M2DWR2_XENCH</name>
<feature type="domain" description="CTCK" evidence="7">
    <location>
        <begin position="121"/>
        <end position="228"/>
    </location>
</feature>